<proteinExistence type="predicted"/>
<organism evidence="5 6">
    <name type="scientific">Gillisia lutea</name>
    <dbReference type="NCBI Taxonomy" id="2909668"/>
    <lineage>
        <taxon>Bacteria</taxon>
        <taxon>Pseudomonadati</taxon>
        <taxon>Bacteroidota</taxon>
        <taxon>Flavobacteriia</taxon>
        <taxon>Flavobacteriales</taxon>
        <taxon>Flavobacteriaceae</taxon>
        <taxon>Gillisia</taxon>
    </lineage>
</organism>
<keyword evidence="3" id="KW-0804">Transcription</keyword>
<evidence type="ECO:0000256" key="3">
    <source>
        <dbReference type="ARBA" id="ARBA00023163"/>
    </source>
</evidence>
<accession>A0ABS9EDD4</accession>
<dbReference type="RefSeq" id="WP_236133019.1">
    <property type="nucleotide sequence ID" value="NZ_JAKGTH010000006.1"/>
</dbReference>
<dbReference type="SUPFAM" id="SSF46689">
    <property type="entry name" value="Homeodomain-like"/>
    <property type="match status" value="1"/>
</dbReference>
<evidence type="ECO:0000256" key="2">
    <source>
        <dbReference type="ARBA" id="ARBA00023125"/>
    </source>
</evidence>
<keyword evidence="1" id="KW-0805">Transcription regulation</keyword>
<name>A0ABS9EDD4_9FLAO</name>
<dbReference type="PROSITE" id="PS01124">
    <property type="entry name" value="HTH_ARAC_FAMILY_2"/>
    <property type="match status" value="1"/>
</dbReference>
<dbReference type="InterPro" id="IPR018060">
    <property type="entry name" value="HTH_AraC"/>
</dbReference>
<dbReference type="EMBL" id="JAKGTH010000006">
    <property type="protein sequence ID" value="MCF4100885.1"/>
    <property type="molecule type" value="Genomic_DNA"/>
</dbReference>
<dbReference type="PANTHER" id="PTHR43280:SF2">
    <property type="entry name" value="HTH-TYPE TRANSCRIPTIONAL REGULATOR EXSA"/>
    <property type="match status" value="1"/>
</dbReference>
<dbReference type="Proteomes" id="UP001179363">
    <property type="component" value="Unassembled WGS sequence"/>
</dbReference>
<evidence type="ECO:0000313" key="6">
    <source>
        <dbReference type="Proteomes" id="UP001179363"/>
    </source>
</evidence>
<gene>
    <name evidence="5" type="ORF">L1I30_04325</name>
</gene>
<evidence type="ECO:0000259" key="4">
    <source>
        <dbReference type="PROSITE" id="PS01124"/>
    </source>
</evidence>
<dbReference type="SMART" id="SM00342">
    <property type="entry name" value="HTH_ARAC"/>
    <property type="match status" value="1"/>
</dbReference>
<keyword evidence="2" id="KW-0238">DNA-binding</keyword>
<reference evidence="5" key="1">
    <citation type="submission" date="2022-01" db="EMBL/GenBank/DDBJ databases">
        <title>Gillisia lutea sp. nov., isolated from marine plastic residues from the Malvarosa beach (Valencia, Spain).</title>
        <authorList>
            <person name="Vidal-Verdu A."/>
            <person name="Molina-Menor E."/>
            <person name="Satari L."/>
            <person name="Pascual J."/>
            <person name="Pereto J."/>
            <person name="Porcar M."/>
        </authorList>
    </citation>
    <scope>NUCLEOTIDE SEQUENCE</scope>
    <source>
        <strain evidence="5">M10.2A</strain>
    </source>
</reference>
<dbReference type="PANTHER" id="PTHR43280">
    <property type="entry name" value="ARAC-FAMILY TRANSCRIPTIONAL REGULATOR"/>
    <property type="match status" value="1"/>
</dbReference>
<evidence type="ECO:0000313" key="5">
    <source>
        <dbReference type="EMBL" id="MCF4100885.1"/>
    </source>
</evidence>
<sequence length="189" mass="21725">MPENILFIKNMVCPRCVSTIREILTSLEIPFQKIDLGEVLLKQSVTEKQEKQLQAEFKKVGFEIISQKHDRIVNAIKAIVIKGVYENKDFKDRNLSDILSEALNFEYSHLSSIFSKQEGKSIQKFQHSIKMERAKELLKYDELSISEIALELGSNSAAYLSTQFKQSLGMSPSQYRLQQLNARKHLDSI</sequence>
<comment type="caution">
    <text evidence="5">The sequence shown here is derived from an EMBL/GenBank/DDBJ whole genome shotgun (WGS) entry which is preliminary data.</text>
</comment>
<protein>
    <submittedName>
        <fullName evidence="5">AraC family transcriptional regulator</fullName>
    </submittedName>
</protein>
<dbReference type="InterPro" id="IPR009057">
    <property type="entry name" value="Homeodomain-like_sf"/>
</dbReference>
<evidence type="ECO:0000256" key="1">
    <source>
        <dbReference type="ARBA" id="ARBA00023015"/>
    </source>
</evidence>
<feature type="domain" description="HTH araC/xylS-type" evidence="4">
    <location>
        <begin position="99"/>
        <end position="178"/>
    </location>
</feature>
<dbReference type="Gene3D" id="1.10.10.60">
    <property type="entry name" value="Homeodomain-like"/>
    <property type="match status" value="2"/>
</dbReference>
<keyword evidence="6" id="KW-1185">Reference proteome</keyword>
<dbReference type="Pfam" id="PF12833">
    <property type="entry name" value="HTH_18"/>
    <property type="match status" value="1"/>
</dbReference>